<evidence type="ECO:0000256" key="1">
    <source>
        <dbReference type="SAM" id="Phobius"/>
    </source>
</evidence>
<protein>
    <submittedName>
        <fullName evidence="2">Uncharacterized protein</fullName>
    </submittedName>
</protein>
<name>A0ABT1SEK2_9FIRM</name>
<comment type="caution">
    <text evidence="2">The sequence shown here is derived from an EMBL/GenBank/DDBJ whole genome shotgun (WGS) entry which is preliminary data.</text>
</comment>
<keyword evidence="1" id="KW-1133">Transmembrane helix</keyword>
<keyword evidence="3" id="KW-1185">Reference proteome</keyword>
<keyword evidence="1" id="KW-0812">Transmembrane</keyword>
<feature type="transmembrane region" description="Helical" evidence="1">
    <location>
        <begin position="38"/>
        <end position="67"/>
    </location>
</feature>
<sequence>MGHPVPKELKGEERLFVIPGINKPINKKSLMYNGPATLMSYILGQVSGSLTAFVSFLIILNIIAYPLGNSKISRKKFDNGFMDKDMYLKKLITWKLRGGGNVYISHKFEGGK</sequence>
<dbReference type="RefSeq" id="WP_256312429.1">
    <property type="nucleotide sequence ID" value="NZ_JANGAC010000016.1"/>
</dbReference>
<evidence type="ECO:0000313" key="3">
    <source>
        <dbReference type="Proteomes" id="UP001524478"/>
    </source>
</evidence>
<reference evidence="2 3" key="1">
    <citation type="submission" date="2022-06" db="EMBL/GenBank/DDBJ databases">
        <title>Isolation of gut microbiota from human fecal samples.</title>
        <authorList>
            <person name="Pamer E.G."/>
            <person name="Barat B."/>
            <person name="Waligurski E."/>
            <person name="Medina S."/>
            <person name="Paddock L."/>
            <person name="Mostad J."/>
        </authorList>
    </citation>
    <scope>NUCLEOTIDE SEQUENCE [LARGE SCALE GENOMIC DNA]</scope>
    <source>
        <strain evidence="2 3">DFI.7.95</strain>
    </source>
</reference>
<evidence type="ECO:0000313" key="2">
    <source>
        <dbReference type="EMBL" id="MCQ4924839.1"/>
    </source>
</evidence>
<keyword evidence="1" id="KW-0472">Membrane</keyword>
<dbReference type="Proteomes" id="UP001524478">
    <property type="component" value="Unassembled WGS sequence"/>
</dbReference>
<dbReference type="EMBL" id="JANGAC010000016">
    <property type="protein sequence ID" value="MCQ4924839.1"/>
    <property type="molecule type" value="Genomic_DNA"/>
</dbReference>
<proteinExistence type="predicted"/>
<organism evidence="2 3">
    <name type="scientific">Tissierella carlieri</name>
    <dbReference type="NCBI Taxonomy" id="689904"/>
    <lineage>
        <taxon>Bacteria</taxon>
        <taxon>Bacillati</taxon>
        <taxon>Bacillota</taxon>
        <taxon>Tissierellia</taxon>
        <taxon>Tissierellales</taxon>
        <taxon>Tissierellaceae</taxon>
        <taxon>Tissierella</taxon>
    </lineage>
</organism>
<gene>
    <name evidence="2" type="ORF">NE686_17185</name>
</gene>
<accession>A0ABT1SEK2</accession>